<dbReference type="Proteomes" id="UP000269945">
    <property type="component" value="Unassembled WGS sequence"/>
</dbReference>
<name>A0A9X9LT89_GULGU</name>
<evidence type="ECO:0000313" key="3">
    <source>
        <dbReference type="Proteomes" id="UP000269945"/>
    </source>
</evidence>
<feature type="compositionally biased region" description="Low complexity" evidence="1">
    <location>
        <begin position="1"/>
        <end position="19"/>
    </location>
</feature>
<evidence type="ECO:0000313" key="2">
    <source>
        <dbReference type="EMBL" id="VCW85588.1"/>
    </source>
</evidence>
<reference evidence="2 3" key="1">
    <citation type="submission" date="2018-10" db="EMBL/GenBank/DDBJ databases">
        <authorList>
            <person name="Ekblom R."/>
            <person name="Jareborg N."/>
        </authorList>
    </citation>
    <scope>NUCLEOTIDE SEQUENCE [LARGE SCALE GENOMIC DNA]</scope>
    <source>
        <tissue evidence="2">Muscle</tissue>
    </source>
</reference>
<sequence length="248" mass="25057">MARGVHAGAASVGAGPGDAVGRELPQEKWCGWSGLGGHPTRDQSGYPAGPRGLRAGAAPLAEAQARPGGFLRRIGAPRNHPAAMCGSLGAGPLQRPQKCGCAGRGATGCGVNGVALSRQLLDSQIGSGLCVKGRVGIKEWSWGPGGKEGLGVSKGAGPWLLWPPLTPSPRCWGPRASPLLTGLRHEAELGPDSTVHLPERPGHCCGGGGQTEAADRGQEAGGPLSHQIAQGGRPAHALHGEAGRWDGI</sequence>
<proteinExistence type="predicted"/>
<protein>
    <submittedName>
        <fullName evidence="2">Uncharacterized protein</fullName>
    </submittedName>
</protein>
<comment type="caution">
    <text evidence="2">The sequence shown here is derived from an EMBL/GenBank/DDBJ whole genome shotgun (WGS) entry which is preliminary data.</text>
</comment>
<accession>A0A9X9LT89</accession>
<evidence type="ECO:0000256" key="1">
    <source>
        <dbReference type="SAM" id="MobiDB-lite"/>
    </source>
</evidence>
<feature type="region of interest" description="Disordered" evidence="1">
    <location>
        <begin position="205"/>
        <end position="248"/>
    </location>
</feature>
<dbReference type="AlphaFoldDB" id="A0A9X9LT89"/>
<gene>
    <name evidence="2" type="ORF">BN2614_LOCUS1</name>
</gene>
<organism evidence="2 3">
    <name type="scientific">Gulo gulo</name>
    <name type="common">Wolverine</name>
    <name type="synonym">Gluton</name>
    <dbReference type="NCBI Taxonomy" id="48420"/>
    <lineage>
        <taxon>Eukaryota</taxon>
        <taxon>Metazoa</taxon>
        <taxon>Chordata</taxon>
        <taxon>Craniata</taxon>
        <taxon>Vertebrata</taxon>
        <taxon>Euteleostomi</taxon>
        <taxon>Mammalia</taxon>
        <taxon>Eutheria</taxon>
        <taxon>Laurasiatheria</taxon>
        <taxon>Carnivora</taxon>
        <taxon>Caniformia</taxon>
        <taxon>Musteloidea</taxon>
        <taxon>Mustelidae</taxon>
        <taxon>Guloninae</taxon>
        <taxon>Gulo</taxon>
    </lineage>
</organism>
<dbReference type="EMBL" id="CYRY02015728">
    <property type="protein sequence ID" value="VCW85588.1"/>
    <property type="molecule type" value="Genomic_DNA"/>
</dbReference>
<feature type="region of interest" description="Disordered" evidence="1">
    <location>
        <begin position="1"/>
        <end position="20"/>
    </location>
</feature>
<feature type="compositionally biased region" description="Basic and acidic residues" evidence="1">
    <location>
        <begin position="238"/>
        <end position="248"/>
    </location>
</feature>
<keyword evidence="3" id="KW-1185">Reference proteome</keyword>